<proteinExistence type="predicted"/>
<organism evidence="2 3">
    <name type="scientific">Kribbella koreensis</name>
    <dbReference type="NCBI Taxonomy" id="57909"/>
    <lineage>
        <taxon>Bacteria</taxon>
        <taxon>Bacillati</taxon>
        <taxon>Actinomycetota</taxon>
        <taxon>Actinomycetes</taxon>
        <taxon>Propionibacteriales</taxon>
        <taxon>Kribbellaceae</taxon>
        <taxon>Kribbella</taxon>
    </lineage>
</organism>
<name>A0ABN1RM43_9ACTN</name>
<gene>
    <name evidence="2" type="ORF">GCM10009554_74060</name>
</gene>
<evidence type="ECO:0008006" key="4">
    <source>
        <dbReference type="Google" id="ProtNLM"/>
    </source>
</evidence>
<evidence type="ECO:0000256" key="1">
    <source>
        <dbReference type="SAM" id="SignalP"/>
    </source>
</evidence>
<feature type="chain" id="PRO_5046141044" description="LppX_LprAFG lipoprotein" evidence="1">
    <location>
        <begin position="28"/>
        <end position="257"/>
    </location>
</feature>
<dbReference type="EMBL" id="BAAAHK010000021">
    <property type="protein sequence ID" value="GAA0959836.1"/>
    <property type="molecule type" value="Genomic_DNA"/>
</dbReference>
<keyword evidence="1" id="KW-0732">Signal</keyword>
<keyword evidence="3" id="KW-1185">Reference proteome</keyword>
<evidence type="ECO:0000313" key="2">
    <source>
        <dbReference type="EMBL" id="GAA0959836.1"/>
    </source>
</evidence>
<protein>
    <recommendedName>
        <fullName evidence="4">LppX_LprAFG lipoprotein</fullName>
    </recommendedName>
</protein>
<feature type="signal peptide" evidence="1">
    <location>
        <begin position="1"/>
        <end position="27"/>
    </location>
</feature>
<evidence type="ECO:0000313" key="3">
    <source>
        <dbReference type="Proteomes" id="UP001500542"/>
    </source>
</evidence>
<accession>A0ABN1RM43</accession>
<dbReference type="PROSITE" id="PS51257">
    <property type="entry name" value="PROKAR_LIPOPROTEIN"/>
    <property type="match status" value="1"/>
</dbReference>
<comment type="caution">
    <text evidence="2">The sequence shown here is derived from an EMBL/GenBank/DDBJ whole genome shotgun (WGS) entry which is preliminary data.</text>
</comment>
<dbReference type="Gene3D" id="2.50.20.20">
    <property type="match status" value="1"/>
</dbReference>
<dbReference type="RefSeq" id="WP_343981670.1">
    <property type="nucleotide sequence ID" value="NZ_BAAAHK010000021.1"/>
</dbReference>
<sequence>MNIRSRVAALAATLPLVLGLVACTDDAAIKPEARTTKPAANQKAAKPPARLTTATFAPVTLAANAKVKSWSGVMRMSLNGQVMTATIAQTYKPLAMRMDMSGPQFGGVAHAVLINGVLYLQLPIPQARGRYLKFDSQDTTNPTAAAFAQLFAAADPTNGNEVLRKALVKVKFVASETVGFRKVDRYDLTMNNAAMLRVLGMKGPAGMPKTSVQSLWIGADRLTYKSLSAGTQITITGYDTVGAIRAPSPKMVIKTGR</sequence>
<reference evidence="2 3" key="1">
    <citation type="journal article" date="2019" name="Int. J. Syst. Evol. Microbiol.">
        <title>The Global Catalogue of Microorganisms (GCM) 10K type strain sequencing project: providing services to taxonomists for standard genome sequencing and annotation.</title>
        <authorList>
            <consortium name="The Broad Institute Genomics Platform"/>
            <consortium name="The Broad Institute Genome Sequencing Center for Infectious Disease"/>
            <person name="Wu L."/>
            <person name="Ma J."/>
        </authorList>
    </citation>
    <scope>NUCLEOTIDE SEQUENCE [LARGE SCALE GENOMIC DNA]</scope>
    <source>
        <strain evidence="2 3">JCM 10977</strain>
    </source>
</reference>
<dbReference type="Proteomes" id="UP001500542">
    <property type="component" value="Unassembled WGS sequence"/>
</dbReference>